<dbReference type="InterPro" id="IPR036412">
    <property type="entry name" value="HAD-like_sf"/>
</dbReference>
<proteinExistence type="predicted"/>
<dbReference type="SFLD" id="SFLDG01144">
    <property type="entry name" value="C2.B.4:_PGP_Like"/>
    <property type="match status" value="1"/>
</dbReference>
<accession>A0A1M4TCF1</accession>
<dbReference type="PROSITE" id="PS01229">
    <property type="entry name" value="COF_2"/>
    <property type="match status" value="1"/>
</dbReference>
<dbReference type="NCBIfam" id="TIGR00099">
    <property type="entry name" value="Cof-subfamily"/>
    <property type="match status" value="1"/>
</dbReference>
<dbReference type="InterPro" id="IPR000150">
    <property type="entry name" value="Cof"/>
</dbReference>
<dbReference type="Gene3D" id="3.30.1240.10">
    <property type="match status" value="1"/>
</dbReference>
<dbReference type="Pfam" id="PF08282">
    <property type="entry name" value="Hydrolase_3"/>
    <property type="match status" value="1"/>
</dbReference>
<evidence type="ECO:0008006" key="3">
    <source>
        <dbReference type="Google" id="ProtNLM"/>
    </source>
</evidence>
<dbReference type="GO" id="GO:0005829">
    <property type="term" value="C:cytosol"/>
    <property type="evidence" value="ECO:0007669"/>
    <property type="project" value="TreeGrafter"/>
</dbReference>
<dbReference type="RefSeq" id="WP_073151166.1">
    <property type="nucleotide sequence ID" value="NZ_FQVL01000001.1"/>
</dbReference>
<evidence type="ECO:0000313" key="2">
    <source>
        <dbReference type="Proteomes" id="UP000184476"/>
    </source>
</evidence>
<dbReference type="NCBIfam" id="TIGR01482">
    <property type="entry name" value="SPP-subfamily"/>
    <property type="match status" value="1"/>
</dbReference>
<name>A0A1M4TCF1_9BACL</name>
<dbReference type="SFLD" id="SFLDS00003">
    <property type="entry name" value="Haloacid_Dehalogenase"/>
    <property type="match status" value="1"/>
</dbReference>
<keyword evidence="2" id="KW-1185">Reference proteome</keyword>
<sequence length="274" mass="30998">MKQSKGSFRWCVCDLDGTLLNNKNQISEENIRVLQQIQKQGVDVLLATGRSDLTVRPFIKQLKLTTPVISCNGGLIRNAITDEILHVQALPIKVAKQVMKWIEERSFEYLIYSTTSIYTNQENSLTKRFRERDEKIPICIDPQLSEHLDQLNVLKILVVGSNWEELQAFANSFPIEWKNKLTSVRSGRQLLDIMSKGVSKGNALTILADQFNIDLKEVIAFGDNENDLSMFQVAGFSVAPANAAPEIQEHVDYVTRSNLESGVAYALKKWVVRD</sequence>
<reference evidence="1 2" key="1">
    <citation type="submission" date="2016-11" db="EMBL/GenBank/DDBJ databases">
        <authorList>
            <person name="Jaros S."/>
            <person name="Januszkiewicz K."/>
            <person name="Wedrychowicz H."/>
        </authorList>
    </citation>
    <scope>NUCLEOTIDE SEQUENCE [LARGE SCALE GENOMIC DNA]</scope>
    <source>
        <strain evidence="1 2">DSM 44666</strain>
    </source>
</reference>
<dbReference type="SFLD" id="SFLDG01140">
    <property type="entry name" value="C2.B:_Phosphomannomutase_and_P"/>
    <property type="match status" value="1"/>
</dbReference>
<dbReference type="OrthoDB" id="9790031at2"/>
<dbReference type="STRING" id="112248.SAMN05444392_101406"/>
<dbReference type="InterPro" id="IPR006379">
    <property type="entry name" value="HAD-SF_hydro_IIB"/>
</dbReference>
<dbReference type="InterPro" id="IPR023214">
    <property type="entry name" value="HAD_sf"/>
</dbReference>
<dbReference type="Gene3D" id="3.40.50.1000">
    <property type="entry name" value="HAD superfamily/HAD-like"/>
    <property type="match status" value="1"/>
</dbReference>
<dbReference type="SUPFAM" id="SSF56784">
    <property type="entry name" value="HAD-like"/>
    <property type="match status" value="1"/>
</dbReference>
<dbReference type="Proteomes" id="UP000184476">
    <property type="component" value="Unassembled WGS sequence"/>
</dbReference>
<protein>
    <recommendedName>
        <fullName evidence="3">Cof subfamily of IIB subfamily of haloacid dehalogenase superfamily/HAD-superfamily hydrolase, subfamily IIB</fullName>
    </recommendedName>
</protein>
<dbReference type="GO" id="GO:0000287">
    <property type="term" value="F:magnesium ion binding"/>
    <property type="evidence" value="ECO:0007669"/>
    <property type="project" value="TreeGrafter"/>
</dbReference>
<dbReference type="AlphaFoldDB" id="A0A1M4TCF1"/>
<dbReference type="PANTHER" id="PTHR10000">
    <property type="entry name" value="PHOSPHOSERINE PHOSPHATASE"/>
    <property type="match status" value="1"/>
</dbReference>
<dbReference type="GO" id="GO:0016791">
    <property type="term" value="F:phosphatase activity"/>
    <property type="evidence" value="ECO:0007669"/>
    <property type="project" value="TreeGrafter"/>
</dbReference>
<organism evidence="1 2">
    <name type="scientific">Seinonella peptonophila</name>
    <dbReference type="NCBI Taxonomy" id="112248"/>
    <lineage>
        <taxon>Bacteria</taxon>
        <taxon>Bacillati</taxon>
        <taxon>Bacillota</taxon>
        <taxon>Bacilli</taxon>
        <taxon>Bacillales</taxon>
        <taxon>Thermoactinomycetaceae</taxon>
        <taxon>Seinonella</taxon>
    </lineage>
</organism>
<gene>
    <name evidence="1" type="ORF">SAMN05444392_101406</name>
</gene>
<evidence type="ECO:0000313" key="1">
    <source>
        <dbReference type="EMBL" id="SHE42055.1"/>
    </source>
</evidence>
<dbReference type="EMBL" id="FQVL01000001">
    <property type="protein sequence ID" value="SHE42055.1"/>
    <property type="molecule type" value="Genomic_DNA"/>
</dbReference>
<dbReference type="CDD" id="cd07516">
    <property type="entry name" value="HAD_Pase"/>
    <property type="match status" value="1"/>
</dbReference>
<dbReference type="PANTHER" id="PTHR10000:SF8">
    <property type="entry name" value="HAD SUPERFAMILY HYDROLASE-LIKE, TYPE 3"/>
    <property type="match status" value="1"/>
</dbReference>
<dbReference type="NCBIfam" id="TIGR01484">
    <property type="entry name" value="HAD-SF-IIB"/>
    <property type="match status" value="1"/>
</dbReference>